<gene>
    <name evidence="2" type="ORF">SAMN05421720_111105</name>
</gene>
<dbReference type="InterPro" id="IPR011009">
    <property type="entry name" value="Kinase-like_dom_sf"/>
</dbReference>
<evidence type="ECO:0008006" key="4">
    <source>
        <dbReference type="Google" id="ProtNLM"/>
    </source>
</evidence>
<dbReference type="Proteomes" id="UP000199412">
    <property type="component" value="Unassembled WGS sequence"/>
</dbReference>
<name>A0A1G7FJZ6_9PROT</name>
<dbReference type="Gene3D" id="3.90.1200.10">
    <property type="match status" value="1"/>
</dbReference>
<dbReference type="OrthoDB" id="179763at2"/>
<sequence>MTETGAALARRLCDRVAILTGLDPVGLRIAPVGSGGGWVRYQVDMEDLRLPLVVRLPEAPSAPAPDDDGDEECPGDSERHPAPRIQDEIHNLRAVAPLGLAPATLQFDPADGLWAYPLWPGVPVTDSSIRDPDVMARIARTLRLLHVSGLDFRGHSDPFAGVRTSQTWTRDNAFGLPLRSLAMLSDVVNDCRDVLNKAPTAPTPCINAPEADAYFDTGTRVIATDWSASSMGDPHYELADLSERTRLSGDQIIPLLDGYFGSGGGISRDRVLVYRLVAAYRRLMEQYRTVSTAVENDDAETDLELHRLNTRLDDGLMILENAAWSTAMKRLRRHVAAR</sequence>
<dbReference type="STRING" id="69960.SAMN05421720_111105"/>
<accession>A0A1G7FJZ6</accession>
<reference evidence="2 3" key="1">
    <citation type="submission" date="2016-10" db="EMBL/GenBank/DDBJ databases">
        <authorList>
            <person name="de Groot N.N."/>
        </authorList>
    </citation>
    <scope>NUCLEOTIDE SEQUENCE [LARGE SCALE GENOMIC DNA]</scope>
    <source>
        <strain evidence="2 3">ATCC 700224</strain>
    </source>
</reference>
<protein>
    <recommendedName>
        <fullName evidence="4">Phosphotransferase enzyme family protein</fullName>
    </recommendedName>
</protein>
<keyword evidence="3" id="KW-1185">Reference proteome</keyword>
<feature type="region of interest" description="Disordered" evidence="1">
    <location>
        <begin position="58"/>
        <end position="82"/>
    </location>
</feature>
<dbReference type="AlphaFoldDB" id="A0A1G7FJZ6"/>
<dbReference type="RefSeq" id="WP_092787396.1">
    <property type="nucleotide sequence ID" value="NZ_FNAP01000011.1"/>
</dbReference>
<feature type="compositionally biased region" description="Acidic residues" evidence="1">
    <location>
        <begin position="65"/>
        <end position="75"/>
    </location>
</feature>
<dbReference type="SUPFAM" id="SSF56112">
    <property type="entry name" value="Protein kinase-like (PK-like)"/>
    <property type="match status" value="1"/>
</dbReference>
<evidence type="ECO:0000313" key="3">
    <source>
        <dbReference type="Proteomes" id="UP000199412"/>
    </source>
</evidence>
<evidence type="ECO:0000313" key="2">
    <source>
        <dbReference type="EMBL" id="SDE76214.1"/>
    </source>
</evidence>
<proteinExistence type="predicted"/>
<organism evidence="2 3">
    <name type="scientific">Rhodospira trueperi</name>
    <dbReference type="NCBI Taxonomy" id="69960"/>
    <lineage>
        <taxon>Bacteria</taxon>
        <taxon>Pseudomonadati</taxon>
        <taxon>Pseudomonadota</taxon>
        <taxon>Alphaproteobacteria</taxon>
        <taxon>Rhodospirillales</taxon>
        <taxon>Rhodospirillaceae</taxon>
        <taxon>Rhodospira</taxon>
    </lineage>
</organism>
<evidence type="ECO:0000256" key="1">
    <source>
        <dbReference type="SAM" id="MobiDB-lite"/>
    </source>
</evidence>
<dbReference type="EMBL" id="FNAP01000011">
    <property type="protein sequence ID" value="SDE76214.1"/>
    <property type="molecule type" value="Genomic_DNA"/>
</dbReference>